<keyword evidence="9" id="KW-1015">Disulfide bond</keyword>
<dbReference type="InterPro" id="IPR006201">
    <property type="entry name" value="Neur_channel"/>
</dbReference>
<feature type="region of interest" description="Disordered" evidence="16">
    <location>
        <begin position="423"/>
        <end position="573"/>
    </location>
</feature>
<keyword evidence="7 15" id="KW-0406">Ion transport</keyword>
<protein>
    <submittedName>
        <fullName evidence="21">Acetylcholine receptor subunit alpha-type acr-16-like precursor</fullName>
    </submittedName>
    <submittedName>
        <fullName evidence="19">Nicotinic acetylcholine receptor subunit type M</fullName>
    </submittedName>
</protein>
<evidence type="ECO:0000256" key="9">
    <source>
        <dbReference type="ARBA" id="ARBA00023157"/>
    </source>
</evidence>
<dbReference type="FunFam" id="1.20.58.390:FF:000043">
    <property type="entry name" value="AcetylCholine Receptor"/>
    <property type="match status" value="1"/>
</dbReference>
<evidence type="ECO:0000256" key="2">
    <source>
        <dbReference type="ARBA" id="ARBA00022448"/>
    </source>
</evidence>
<dbReference type="InterPro" id="IPR006202">
    <property type="entry name" value="Neur_chan_lig-bd"/>
</dbReference>
<feature type="compositionally biased region" description="Basic residues" evidence="16">
    <location>
        <begin position="557"/>
        <end position="566"/>
    </location>
</feature>
<evidence type="ECO:0000256" key="8">
    <source>
        <dbReference type="ARBA" id="ARBA00023136"/>
    </source>
</evidence>
<reference evidence="21" key="2">
    <citation type="submission" date="2025-05" db="UniProtKB">
        <authorList>
            <consortium name="RefSeq"/>
        </authorList>
    </citation>
    <scope>IDENTIFICATION</scope>
</reference>
<evidence type="ECO:0000256" key="7">
    <source>
        <dbReference type="ARBA" id="ARBA00023065"/>
    </source>
</evidence>
<dbReference type="InterPro" id="IPR036734">
    <property type="entry name" value="Neur_chan_lig-bd_sf"/>
</dbReference>
<dbReference type="EMBL" id="KC618636">
    <property type="protein sequence ID" value="AGM37744.1"/>
    <property type="molecule type" value="mRNA"/>
</dbReference>
<dbReference type="SUPFAM" id="SSF63712">
    <property type="entry name" value="Nicotinic receptor ligand binding domain-like"/>
    <property type="match status" value="1"/>
</dbReference>
<evidence type="ECO:0000256" key="10">
    <source>
        <dbReference type="ARBA" id="ARBA00023170"/>
    </source>
</evidence>
<evidence type="ECO:0000256" key="3">
    <source>
        <dbReference type="ARBA" id="ARBA00022475"/>
    </source>
</evidence>
<keyword evidence="20" id="KW-1185">Reference proteome</keyword>
<evidence type="ECO:0000313" key="21">
    <source>
        <dbReference type="RefSeq" id="NP_001297424.1"/>
    </source>
</evidence>
<keyword evidence="5 15" id="KW-1133">Transmembrane helix</keyword>
<dbReference type="Pfam" id="PF02931">
    <property type="entry name" value="Neur_chan_LBD"/>
    <property type="match status" value="1"/>
</dbReference>
<keyword evidence="11" id="KW-0325">Glycoprotein</keyword>
<evidence type="ECO:0000256" key="12">
    <source>
        <dbReference type="ARBA" id="ARBA00023286"/>
    </source>
</evidence>
<dbReference type="GeneID" id="106012547"/>
<feature type="compositionally biased region" description="Gly residues" evidence="16">
    <location>
        <begin position="503"/>
        <end position="548"/>
    </location>
</feature>
<keyword evidence="12" id="KW-1071">Ligand-gated ion channel</keyword>
<dbReference type="InterPro" id="IPR036719">
    <property type="entry name" value="Neuro-gated_channel_TM_sf"/>
</dbReference>
<dbReference type="PRINTS" id="PR00252">
    <property type="entry name" value="NRIONCHANNEL"/>
</dbReference>
<proteinExistence type="evidence at transcript level"/>
<feature type="compositionally biased region" description="Polar residues" evidence="16">
    <location>
        <begin position="479"/>
        <end position="489"/>
    </location>
</feature>
<evidence type="ECO:0000256" key="15">
    <source>
        <dbReference type="RuleBase" id="RU000687"/>
    </source>
</evidence>
<feature type="chain" id="PRO_5022257255" evidence="15 21">
    <location>
        <begin position="21"/>
        <end position="635"/>
    </location>
</feature>
<feature type="transmembrane region" description="Helical" evidence="15">
    <location>
        <begin position="291"/>
        <end position="309"/>
    </location>
</feature>
<dbReference type="InterPro" id="IPR002394">
    <property type="entry name" value="Nicotinic_acetylcholine_rcpt"/>
</dbReference>
<dbReference type="GO" id="GO:0045211">
    <property type="term" value="C:postsynaptic membrane"/>
    <property type="evidence" value="ECO:0007669"/>
    <property type="project" value="InterPro"/>
</dbReference>
<dbReference type="PROSITE" id="PS51257">
    <property type="entry name" value="PROKAR_LIPOPROTEIN"/>
    <property type="match status" value="1"/>
</dbReference>
<dbReference type="InterPro" id="IPR006029">
    <property type="entry name" value="Neurotrans-gated_channel_TM"/>
</dbReference>
<feature type="signal peptide" evidence="15 21">
    <location>
        <begin position="1"/>
        <end position="20"/>
    </location>
</feature>
<dbReference type="GO" id="GO:0022848">
    <property type="term" value="F:acetylcholine-gated monoatomic cation-selective channel activity"/>
    <property type="evidence" value="ECO:0007669"/>
    <property type="project" value="InterPro"/>
</dbReference>
<keyword evidence="4 15" id="KW-0812">Transmembrane</keyword>
<feature type="transmembrane region" description="Helical" evidence="15">
    <location>
        <begin position="321"/>
        <end position="344"/>
    </location>
</feature>
<organism evidence="19">
    <name type="scientific">Aplysia californica</name>
    <name type="common">California sea hare</name>
    <dbReference type="NCBI Taxonomy" id="6500"/>
    <lineage>
        <taxon>Eukaryota</taxon>
        <taxon>Metazoa</taxon>
        <taxon>Spiralia</taxon>
        <taxon>Lophotrochozoa</taxon>
        <taxon>Mollusca</taxon>
        <taxon>Gastropoda</taxon>
        <taxon>Heterobranchia</taxon>
        <taxon>Euthyneura</taxon>
        <taxon>Tectipleura</taxon>
        <taxon>Aplysiida</taxon>
        <taxon>Aplysioidea</taxon>
        <taxon>Aplysiidae</taxon>
        <taxon>Aplysia</taxon>
    </lineage>
</organism>
<accession>R4VFT7</accession>
<dbReference type="Proteomes" id="UP000694888">
    <property type="component" value="Unplaced"/>
</dbReference>
<dbReference type="SUPFAM" id="SSF90112">
    <property type="entry name" value="Neurotransmitter-gated ion-channel transmembrane pore"/>
    <property type="match status" value="1"/>
</dbReference>
<dbReference type="RefSeq" id="NP_001297424.1">
    <property type="nucleotide sequence ID" value="NM_001310495.1"/>
</dbReference>
<dbReference type="AlphaFoldDB" id="R4VFT7"/>
<feature type="domain" description="Neurotransmitter-gated ion-channel ligand-binding" evidence="17">
    <location>
        <begin position="53"/>
        <end position="259"/>
    </location>
</feature>
<feature type="transmembrane region" description="Helical" evidence="15">
    <location>
        <begin position="609"/>
        <end position="629"/>
    </location>
</feature>
<feature type="transmembrane region" description="Helical" evidence="15">
    <location>
        <begin position="261"/>
        <end position="284"/>
    </location>
</feature>
<dbReference type="PRINTS" id="PR00254">
    <property type="entry name" value="NICOTINICR"/>
</dbReference>
<dbReference type="Pfam" id="PF02932">
    <property type="entry name" value="Neur_chan_memb"/>
    <property type="match status" value="1"/>
</dbReference>
<evidence type="ECO:0000259" key="17">
    <source>
        <dbReference type="Pfam" id="PF02931"/>
    </source>
</evidence>
<evidence type="ECO:0000256" key="6">
    <source>
        <dbReference type="ARBA" id="ARBA00023018"/>
    </source>
</evidence>
<evidence type="ECO:0000256" key="5">
    <source>
        <dbReference type="ARBA" id="ARBA00022989"/>
    </source>
</evidence>
<sequence>MKLTVDFMMFLVYIVMQATASCGKNRAGRRDTDHYEQHIPQNLHGQLGPIPDEQRLLDYIMRGYERSVRPVKNSSSPVVIQMGLTLTQVLDMDEKNQVLITNVWLDHEWVDEFMVWDPQRFNNITKLRIPCHKLWLPDMVLYNNAAEYTDGLMPANAMVEPNGKVFWPVPTKLQSSCKVDVTYFPFDSQECSLKFGSWTYDGYQVDITNRTSEVDLSNYIVNGEWELIRVRFIRNVVRYSCCPEPFPDVTFYIKIRRRTLYYMYNVVFPCVMMSALTLLVFCLPPDSGEKIALGITVLLAFSVFMLAVAENLPETSEFVPLISIYLTIVMSLTSVSVIMTVFVLNLHHRGPQKQSVPDWLRRLFLGARSGRRRPSCFRNSDRMGRLHYTGVPGVDTNCVVRDVSLKLTLENLAQDLRDELRLDNGGVPEVDTLPSTVASQSPRSTATTEQCVDSATSSPGQFKTATTTVTTTGVDSCADTPNSTPTFGNSVGRKDRLLTPLIGSGGGSGGSVGGGGGGGGRGSKSGHTGGRSGVGVENTGGVGGGSGDGVTSSSRPRAARKRHPKSRSSAPYEDALMSLTKLLERHDKDEKEYDVIQDWRRLAQTVDRILFVFFLVATITSTLAVLVVMPATQDS</sequence>
<keyword evidence="10 19" id="KW-0675">Receptor</keyword>
<evidence type="ECO:0000256" key="16">
    <source>
        <dbReference type="SAM" id="MobiDB-lite"/>
    </source>
</evidence>
<evidence type="ECO:0000313" key="19">
    <source>
        <dbReference type="EMBL" id="AGM37744.1"/>
    </source>
</evidence>
<dbReference type="Gene3D" id="2.70.170.10">
    <property type="entry name" value="Neurotransmitter-gated ion-channel ligand-binding domain"/>
    <property type="match status" value="1"/>
</dbReference>
<keyword evidence="15 21" id="KW-0732">Signal</keyword>
<name>R4VFT7_APLCA</name>
<comment type="similarity">
    <text evidence="1">Belongs to the ligand-gated ion channel (TC 1.A.9) family. Acetylcholine receptor (TC 1.A.9.1) subfamily.</text>
</comment>
<dbReference type="FunFam" id="2.70.170.10:FF:000016">
    <property type="entry name" value="Nicotinic acetylcholine receptor subunit"/>
    <property type="match status" value="1"/>
</dbReference>
<comment type="subcellular location">
    <subcellularLocation>
        <location evidence="14">Synaptic cell membrane</location>
        <topology evidence="14">Multi-pass membrane protein</topology>
    </subcellularLocation>
</comment>
<feature type="compositionally biased region" description="Polar residues" evidence="16">
    <location>
        <begin position="433"/>
        <end position="463"/>
    </location>
</feature>
<dbReference type="InterPro" id="IPR018000">
    <property type="entry name" value="Neurotransmitter_ion_chnl_CS"/>
</dbReference>
<evidence type="ECO:0000256" key="4">
    <source>
        <dbReference type="ARBA" id="ARBA00022692"/>
    </source>
</evidence>
<reference evidence="19 21" key="1">
    <citation type="journal article" date="2014" name="J. Neurophysiol.">
        <title>A potentially novel nicotinic receptor in Aplysia neuroendocrine cells.</title>
        <authorList>
            <person name="White S.H."/>
            <person name="Carter C.J."/>
            <person name="Magoski N.S."/>
        </authorList>
    </citation>
    <scope>NUCLEOTIDE SEQUENCE</scope>
</reference>
<keyword evidence="3" id="KW-1003">Cell membrane</keyword>
<evidence type="ECO:0000313" key="20">
    <source>
        <dbReference type="Proteomes" id="UP000694888"/>
    </source>
</evidence>
<keyword evidence="2 15" id="KW-0813">Transport</keyword>
<evidence type="ECO:0000256" key="13">
    <source>
        <dbReference type="ARBA" id="ARBA00023303"/>
    </source>
</evidence>
<gene>
    <name evidence="21" type="primary">LOC106012547</name>
</gene>
<evidence type="ECO:0000259" key="18">
    <source>
        <dbReference type="Pfam" id="PF02932"/>
    </source>
</evidence>
<dbReference type="GO" id="GO:0004888">
    <property type="term" value="F:transmembrane signaling receptor activity"/>
    <property type="evidence" value="ECO:0007669"/>
    <property type="project" value="InterPro"/>
</dbReference>
<dbReference type="OrthoDB" id="5975154at2759"/>
<evidence type="ECO:0000256" key="11">
    <source>
        <dbReference type="ARBA" id="ARBA00023180"/>
    </source>
</evidence>
<dbReference type="NCBIfam" id="TIGR00860">
    <property type="entry name" value="LIC"/>
    <property type="match status" value="1"/>
</dbReference>
<evidence type="ECO:0000256" key="14">
    <source>
        <dbReference type="ARBA" id="ARBA00034099"/>
    </source>
</evidence>
<feature type="domain" description="Neurotransmitter-gated ion-channel transmembrane" evidence="18">
    <location>
        <begin position="267"/>
        <end position="367"/>
    </location>
</feature>
<dbReference type="CDD" id="cd18997">
    <property type="entry name" value="LGIC_ECD_nAChR"/>
    <property type="match status" value="1"/>
</dbReference>
<dbReference type="InterPro" id="IPR038050">
    <property type="entry name" value="Neuro_actylchol_rec"/>
</dbReference>
<dbReference type="CDD" id="cd19051">
    <property type="entry name" value="LGIC_TM_cation"/>
    <property type="match status" value="1"/>
</dbReference>
<keyword evidence="6" id="KW-0770">Synapse</keyword>
<dbReference type="Gene3D" id="1.20.58.390">
    <property type="entry name" value="Neurotransmitter-gated ion-channel transmembrane domain"/>
    <property type="match status" value="1"/>
</dbReference>
<keyword evidence="13 15" id="KW-0407">Ion channel</keyword>
<dbReference type="PANTHER" id="PTHR18945">
    <property type="entry name" value="NEUROTRANSMITTER GATED ION CHANNEL"/>
    <property type="match status" value="1"/>
</dbReference>
<dbReference type="PROSITE" id="PS00236">
    <property type="entry name" value="NEUROTR_ION_CHANNEL"/>
    <property type="match status" value="1"/>
</dbReference>
<evidence type="ECO:0000256" key="1">
    <source>
        <dbReference type="ARBA" id="ARBA00009237"/>
    </source>
</evidence>
<keyword evidence="8 15" id="KW-0472">Membrane</keyword>